<accession>A0ABM3YB88</accession>
<dbReference type="InterPro" id="IPR009078">
    <property type="entry name" value="Ferritin-like_SF"/>
</dbReference>
<comment type="subcellular location">
    <subcellularLocation>
        <location evidence="2">Autolysosome</location>
    </subcellularLocation>
</comment>
<dbReference type="InterPro" id="IPR001519">
    <property type="entry name" value="Ferritin"/>
</dbReference>
<dbReference type="GeneID" id="132541453"/>
<comment type="function">
    <text evidence="3">Stores iron in a soluble, non-toxic, readily available form. Important for iron homeostasis. Iron is taken up in the ferrous form and deposited as ferric hydroxides after oxidation. Also plays a role in delivery of iron to cells. Mediates iron uptake in capsule cells of the developing kidney. Delivery to lysosomes by the cargo receptor NCOA4 for autophagic degradation and release or iron.</text>
</comment>
<evidence type="ECO:0000256" key="1">
    <source>
        <dbReference type="ARBA" id="ARBA00040044"/>
    </source>
</evidence>
<protein>
    <recommendedName>
        <fullName evidence="1">Ferritin light chain</fullName>
    </recommendedName>
</protein>
<proteinExistence type="predicted"/>
<evidence type="ECO:0000313" key="5">
    <source>
        <dbReference type="Proteomes" id="UP001652624"/>
    </source>
</evidence>
<dbReference type="PANTHER" id="PTHR11431:SF47">
    <property type="entry name" value="FERRITIN LIGHT CHAIN"/>
    <property type="match status" value="1"/>
</dbReference>
<dbReference type="Gene3D" id="1.20.1260.10">
    <property type="match status" value="1"/>
</dbReference>
<evidence type="ECO:0000256" key="2">
    <source>
        <dbReference type="ARBA" id="ARBA00044942"/>
    </source>
</evidence>
<dbReference type="RefSeq" id="XP_060058337.1">
    <property type="nucleotide sequence ID" value="XM_060202354.1"/>
</dbReference>
<reference evidence="6" key="1">
    <citation type="submission" date="2025-08" db="UniProtKB">
        <authorList>
            <consortium name="RefSeq"/>
        </authorList>
    </citation>
    <scope>IDENTIFICATION</scope>
</reference>
<gene>
    <name evidence="6" type="primary">LOC132541453</name>
</gene>
<dbReference type="PANTHER" id="PTHR11431">
    <property type="entry name" value="FERRITIN"/>
    <property type="match status" value="1"/>
</dbReference>
<dbReference type="InterPro" id="IPR012347">
    <property type="entry name" value="Ferritin-like"/>
</dbReference>
<evidence type="ECO:0000313" key="6">
    <source>
        <dbReference type="RefSeq" id="XP_060058337.1"/>
    </source>
</evidence>
<dbReference type="Proteomes" id="UP001652624">
    <property type="component" value="Chromosome 11"/>
</dbReference>
<evidence type="ECO:0000256" key="3">
    <source>
        <dbReference type="ARBA" id="ARBA00045578"/>
    </source>
</evidence>
<comment type="subunit">
    <text evidence="4">Oligomer of 24 subunits. There are two types of subunits: L (light) chain and H (heavy) chain. The major chain can be light or heavy, depending on the species and tissue type. The functional molecule forms a roughly spherical shell with a diameter of 12 nm and contains a central cavity into which the insoluble mineral iron core is deposited. Interacts with NCOA4.</text>
</comment>
<keyword evidence="5" id="KW-1185">Reference proteome</keyword>
<dbReference type="SUPFAM" id="SSF47240">
    <property type="entry name" value="Ferritin-like"/>
    <property type="match status" value="1"/>
</dbReference>
<sequence length="164" mass="19075">MAEQGTILETVMHLQCLSIETYKFVGLKLLEFTGALEEVGLFFCVLSEKKQEGYTRLFQLLEDHFQCGFILFTKPLKPLRWEGALKAMEDALDLEKRLEMVLRIVYFQASDYEQSDLCDFFKTHFLEGEQKVLEEMQAHLGTVLSLEAQQEQSQHLQFSLQPKD</sequence>
<evidence type="ECO:0000256" key="4">
    <source>
        <dbReference type="ARBA" id="ARBA00047045"/>
    </source>
</evidence>
<organism evidence="5 6">
    <name type="scientific">Erinaceus europaeus</name>
    <name type="common">Western European hedgehog</name>
    <dbReference type="NCBI Taxonomy" id="9365"/>
    <lineage>
        <taxon>Eukaryota</taxon>
        <taxon>Metazoa</taxon>
        <taxon>Chordata</taxon>
        <taxon>Craniata</taxon>
        <taxon>Vertebrata</taxon>
        <taxon>Euteleostomi</taxon>
        <taxon>Mammalia</taxon>
        <taxon>Eutheria</taxon>
        <taxon>Laurasiatheria</taxon>
        <taxon>Eulipotyphla</taxon>
        <taxon>Erinaceidae</taxon>
        <taxon>Erinaceinae</taxon>
        <taxon>Erinaceus</taxon>
    </lineage>
</organism>
<name>A0ABM3YB88_ERIEU</name>